<dbReference type="InterPro" id="IPR013783">
    <property type="entry name" value="Ig-like_fold"/>
</dbReference>
<evidence type="ECO:0000313" key="5">
    <source>
        <dbReference type="EMBL" id="GGB00585.1"/>
    </source>
</evidence>
<dbReference type="Pfam" id="PF18370">
    <property type="entry name" value="RGI_lyase"/>
    <property type="match status" value="1"/>
</dbReference>
<dbReference type="Proteomes" id="UP000606922">
    <property type="component" value="Unassembled WGS sequence"/>
</dbReference>
<organism evidence="5 6">
    <name type="scientific">Conyzicola nivalis</name>
    <dbReference type="NCBI Taxonomy" id="1477021"/>
    <lineage>
        <taxon>Bacteria</taxon>
        <taxon>Bacillati</taxon>
        <taxon>Actinomycetota</taxon>
        <taxon>Actinomycetes</taxon>
        <taxon>Micrococcales</taxon>
        <taxon>Microbacteriaceae</taxon>
        <taxon>Conyzicola</taxon>
    </lineage>
</organism>
<keyword evidence="6" id="KW-1185">Reference proteome</keyword>
<evidence type="ECO:0000256" key="1">
    <source>
        <dbReference type="ARBA" id="ARBA00023295"/>
    </source>
</evidence>
<dbReference type="InterPro" id="IPR049366">
    <property type="entry name" value="RGL11_C"/>
</dbReference>
<dbReference type="Gene3D" id="2.60.40.10">
    <property type="entry name" value="Immunoglobulins"/>
    <property type="match status" value="5"/>
</dbReference>
<dbReference type="InterPro" id="IPR034641">
    <property type="entry name" value="RGL11"/>
</dbReference>
<feature type="signal peptide" evidence="3">
    <location>
        <begin position="1"/>
        <end position="38"/>
    </location>
</feature>
<dbReference type="InterPro" id="IPR008979">
    <property type="entry name" value="Galactose-bd-like_sf"/>
</dbReference>
<feature type="chain" id="PRO_5037771063" description="Fibronectin type-III domain-containing protein" evidence="3">
    <location>
        <begin position="39"/>
        <end position="1261"/>
    </location>
</feature>
<dbReference type="PANTHER" id="PTHR43118:SF1">
    <property type="entry name" value="RHAMNOGALACTURONAN LYASE (EUROFUNG)"/>
    <property type="match status" value="1"/>
</dbReference>
<dbReference type="PROSITE" id="PS51318">
    <property type="entry name" value="TAT"/>
    <property type="match status" value="1"/>
</dbReference>
<evidence type="ECO:0000313" key="6">
    <source>
        <dbReference type="Proteomes" id="UP000606922"/>
    </source>
</evidence>
<dbReference type="InterPro" id="IPR006311">
    <property type="entry name" value="TAT_signal"/>
</dbReference>
<name>A0A916SIC9_9MICO</name>
<dbReference type="SUPFAM" id="SSF49265">
    <property type="entry name" value="Fibronectin type III"/>
    <property type="match status" value="1"/>
</dbReference>
<dbReference type="PANTHER" id="PTHR43118">
    <property type="entry name" value="RHAMNOGALACTURONAN LYASE (EUROFUNG)"/>
    <property type="match status" value="1"/>
</dbReference>
<keyword evidence="1" id="KW-0326">Glycosidase</keyword>
<gene>
    <name evidence="5" type="ORF">GCM10010979_13850</name>
</gene>
<dbReference type="InterPro" id="IPR049033">
    <property type="entry name" value="AGA-YXIM_GBD"/>
</dbReference>
<dbReference type="Pfam" id="PF21348">
    <property type="entry name" value="RGL11_C"/>
    <property type="match status" value="1"/>
</dbReference>
<dbReference type="AlphaFoldDB" id="A0A916SIC9"/>
<dbReference type="GO" id="GO:0000272">
    <property type="term" value="P:polysaccharide catabolic process"/>
    <property type="evidence" value="ECO:0007669"/>
    <property type="project" value="UniProtKB-KW"/>
</dbReference>
<keyword evidence="1" id="KW-0378">Hydrolase</keyword>
<dbReference type="InterPro" id="IPR041624">
    <property type="entry name" value="RGI_lyase"/>
</dbReference>
<dbReference type="EMBL" id="BMGB01000001">
    <property type="protein sequence ID" value="GGB00585.1"/>
    <property type="molecule type" value="Genomic_DNA"/>
</dbReference>
<comment type="caution">
    <text evidence="5">The sequence shown here is derived from an EMBL/GenBank/DDBJ whole genome shotgun (WGS) entry which is preliminary data.</text>
</comment>
<evidence type="ECO:0000256" key="2">
    <source>
        <dbReference type="ARBA" id="ARBA00023326"/>
    </source>
</evidence>
<dbReference type="SUPFAM" id="SSF49785">
    <property type="entry name" value="Galactose-binding domain-like"/>
    <property type="match status" value="1"/>
</dbReference>
<dbReference type="InterPro" id="IPR014756">
    <property type="entry name" value="Ig_E-set"/>
</dbReference>
<dbReference type="GO" id="GO:0016798">
    <property type="term" value="F:hydrolase activity, acting on glycosyl bonds"/>
    <property type="evidence" value="ECO:0007669"/>
    <property type="project" value="UniProtKB-KW"/>
</dbReference>
<keyword evidence="2" id="KW-0119">Carbohydrate metabolism</keyword>
<dbReference type="InterPro" id="IPR003961">
    <property type="entry name" value="FN3_dom"/>
</dbReference>
<dbReference type="InterPro" id="IPR028994">
    <property type="entry name" value="Integrin_alpha_N"/>
</dbReference>
<dbReference type="CDD" id="cd10318">
    <property type="entry name" value="RGL11"/>
    <property type="match status" value="1"/>
</dbReference>
<proteinExistence type="predicted"/>
<reference evidence="5" key="2">
    <citation type="submission" date="2020-09" db="EMBL/GenBank/DDBJ databases">
        <authorList>
            <person name="Sun Q."/>
            <person name="Zhou Y."/>
        </authorList>
    </citation>
    <scope>NUCLEOTIDE SEQUENCE</scope>
    <source>
        <strain evidence="5">CGMCC 1.12813</strain>
    </source>
</reference>
<feature type="domain" description="Fibronectin type-III" evidence="4">
    <location>
        <begin position="187"/>
        <end position="279"/>
    </location>
</feature>
<reference evidence="5" key="1">
    <citation type="journal article" date="2014" name="Int. J. Syst. Evol. Microbiol.">
        <title>Complete genome sequence of Corynebacterium casei LMG S-19264T (=DSM 44701T), isolated from a smear-ripened cheese.</title>
        <authorList>
            <consortium name="US DOE Joint Genome Institute (JGI-PGF)"/>
            <person name="Walter F."/>
            <person name="Albersmeier A."/>
            <person name="Kalinowski J."/>
            <person name="Ruckert C."/>
        </authorList>
    </citation>
    <scope>NUCLEOTIDE SEQUENCE</scope>
    <source>
        <strain evidence="5">CGMCC 1.12813</strain>
    </source>
</reference>
<dbReference type="SUPFAM" id="SSF69318">
    <property type="entry name" value="Integrin alpha N-terminal domain"/>
    <property type="match status" value="1"/>
</dbReference>
<feature type="domain" description="Fibronectin type-III" evidence="4">
    <location>
        <begin position="286"/>
        <end position="375"/>
    </location>
</feature>
<protein>
    <recommendedName>
        <fullName evidence="4">Fibronectin type-III domain-containing protein</fullName>
    </recommendedName>
</protein>
<keyword evidence="2" id="KW-0624">Polysaccharide degradation</keyword>
<keyword evidence="3" id="KW-0732">Signal</keyword>
<accession>A0A916SIC9</accession>
<dbReference type="RefSeq" id="WP_188509916.1">
    <property type="nucleotide sequence ID" value="NZ_BMGB01000001.1"/>
</dbReference>
<dbReference type="Gene3D" id="2.60.120.430">
    <property type="entry name" value="Galactose-binding lectin"/>
    <property type="match status" value="1"/>
</dbReference>
<sequence length="1261" mass="131990">MPDPVTHDRRRMRVAAAASTVAVAALIGAIATPGLANAAPVAPLAYDFGTATSVVAAGHTRVSSTTLYTADLGYGFTSLATLIDRDRGAASGDVQRDFVTGTSPIEFKADIPNGEYQITAWTGDMIASSSTNISFEGVALGNQSSASGVVAERVAPSVVVSDGQLNVVYTGNSPRINGLRIEPTIAAPTALAVTSVNALATPPSVDLAWQPVDGASGYRLFRSTTATGASGPVAEVTAPAATDATVTLGLEYFYTVVALNASGQPSGPSNQVNAKIVDADTPVPAVPTGFTLGVVNRNDVTFSWTADDTATGYTVERGLTADGPFQTVGTTTAPTFTDTMVLTTRAYFYRVIAVNAGGASAASASFATPVATTLVRQAEYLDRAPVAVKTDDGVYLGWRMLGLDSDDISFAVYRDGARISSTPITGSTNLVDPDGTEQSQYFVTAQIGDREVTVTDAFGVWAEQHLDIPLDKPADGVHANGLAYTYSPGDASVGDLDGDGEYEIVMLWSPSDSKDNSQAGYTGEVFVDAYRLDGTKLWRIQLGKNIRAGAHYTQVQVFDYDGDGKAEVAFKTADGTVDGAGTVIGNAAADYRNSGGYILSGPEFLTVFDGATGAAIDTVDYEPGRGNVASWGDSYGNRVDRFLAGTAYLDGEHPSLVVSRGYYTRTVIVTYDLVAGELVKRWSFDSNTAGAQYTGQGNHNLSVADVDGDGLDEITFGAMALDDDGSVLYNTNLHHGDASHLTDHIPSRPGLEVYSVFEDLGANGGIAAAMRDAKTGEVIWSTKGTRDTGRGAAGDIDPTHAGNEAWSIGGDYAWNSRVGTLKTAEGEQLSTSIPAANFLTWWDGDLLREITDHAWDATALTGVPTISKWDWTTNESVEVFRATGTRSNNGTKGNPVLQADLFGDWREEIVTRGDDGTFLRVFTTVDETEHRIRTLMHDPVYRAGVAWQNTAYNQPPHTGFFLGDGMATPAAPSIAYVAHQTVTDDTAPVLAGLPSGTVATPVQLGVTATDAESGVRTLEVTLDGAAVAPDALVAAEPGERELVVRAVNNAGLETVERVTLLVLPADSAKTAPGRGTLTSTSGRENGLHDGNYGITMNLWWGENGTAFRLYENGILVSTKLLADQSPLAQTAGFAVTGKPNGRYVYTGELINSKGVTATTSVTVVVNAANPGVAVLSHNNWDGDGAFAVTGNLWWDTNGTSYTLFENGVAVSSGPLVGSSPSAQKIAVPLTGRAVGSYEYRLELANAAGATSSAPLTVVVKK</sequence>
<dbReference type="SUPFAM" id="SSF81296">
    <property type="entry name" value="E set domains"/>
    <property type="match status" value="2"/>
</dbReference>
<dbReference type="Pfam" id="PF21254">
    <property type="entry name" value="AGA-YXIM_GBD"/>
    <property type="match status" value="1"/>
</dbReference>
<dbReference type="PROSITE" id="PS50853">
    <property type="entry name" value="FN3"/>
    <property type="match status" value="2"/>
</dbReference>
<dbReference type="InterPro" id="IPR036116">
    <property type="entry name" value="FN3_sf"/>
</dbReference>
<dbReference type="SMART" id="SM00060">
    <property type="entry name" value="FN3"/>
    <property type="match status" value="2"/>
</dbReference>
<evidence type="ECO:0000259" key="4">
    <source>
        <dbReference type="PROSITE" id="PS50853"/>
    </source>
</evidence>
<evidence type="ECO:0000256" key="3">
    <source>
        <dbReference type="SAM" id="SignalP"/>
    </source>
</evidence>